<dbReference type="Proteomes" id="UP000249061">
    <property type="component" value="Unassembled WGS sequence"/>
</dbReference>
<dbReference type="GO" id="GO:0005524">
    <property type="term" value="F:ATP binding"/>
    <property type="evidence" value="ECO:0007669"/>
    <property type="project" value="UniProtKB-UniRule"/>
</dbReference>
<organism evidence="10 11">
    <name type="scientific">Archangium gephyra</name>
    <dbReference type="NCBI Taxonomy" id="48"/>
    <lineage>
        <taxon>Bacteria</taxon>
        <taxon>Pseudomonadati</taxon>
        <taxon>Myxococcota</taxon>
        <taxon>Myxococcia</taxon>
        <taxon>Myxococcales</taxon>
        <taxon>Cystobacterineae</taxon>
        <taxon>Archangiaceae</taxon>
        <taxon>Archangium</taxon>
    </lineage>
</organism>
<dbReference type="InterPro" id="IPR000719">
    <property type="entry name" value="Prot_kinase_dom"/>
</dbReference>
<dbReference type="Gene3D" id="3.30.200.20">
    <property type="entry name" value="Phosphorylase Kinase, domain 1"/>
    <property type="match status" value="1"/>
</dbReference>
<keyword evidence="8" id="KW-0472">Membrane</keyword>
<protein>
    <recommendedName>
        <fullName evidence="1">non-specific serine/threonine protein kinase</fullName>
        <ecNumber evidence="1">2.7.11.1</ecNumber>
    </recommendedName>
</protein>
<evidence type="ECO:0000256" key="1">
    <source>
        <dbReference type="ARBA" id="ARBA00012513"/>
    </source>
</evidence>
<evidence type="ECO:0000256" key="2">
    <source>
        <dbReference type="ARBA" id="ARBA00022527"/>
    </source>
</evidence>
<dbReference type="PROSITE" id="PS00107">
    <property type="entry name" value="PROTEIN_KINASE_ATP"/>
    <property type="match status" value="1"/>
</dbReference>
<dbReference type="Gene3D" id="1.10.510.10">
    <property type="entry name" value="Transferase(Phosphotransferase) domain 1"/>
    <property type="match status" value="1"/>
</dbReference>
<dbReference type="PROSITE" id="PS00108">
    <property type="entry name" value="PROTEIN_KINASE_ST"/>
    <property type="match status" value="1"/>
</dbReference>
<dbReference type="Pfam" id="PF00069">
    <property type="entry name" value="Pkinase"/>
    <property type="match status" value="1"/>
</dbReference>
<dbReference type="FunFam" id="1.10.510.10:FF:000021">
    <property type="entry name" value="Serine/threonine protein kinase"/>
    <property type="match status" value="1"/>
</dbReference>
<feature type="transmembrane region" description="Helical" evidence="8">
    <location>
        <begin position="404"/>
        <end position="427"/>
    </location>
</feature>
<evidence type="ECO:0000259" key="9">
    <source>
        <dbReference type="PROSITE" id="PS50011"/>
    </source>
</evidence>
<dbReference type="InterPro" id="IPR008271">
    <property type="entry name" value="Ser/Thr_kinase_AS"/>
</dbReference>
<evidence type="ECO:0000313" key="11">
    <source>
        <dbReference type="Proteomes" id="UP000249061"/>
    </source>
</evidence>
<gene>
    <name evidence="10" type="ORF">DI536_12335</name>
</gene>
<accession>A0A2W5VC46</accession>
<evidence type="ECO:0000313" key="10">
    <source>
        <dbReference type="EMBL" id="PZR13534.1"/>
    </source>
</evidence>
<dbReference type="SUPFAM" id="SSF56112">
    <property type="entry name" value="Protein kinase-like (PK-like)"/>
    <property type="match status" value="1"/>
</dbReference>
<evidence type="ECO:0000256" key="4">
    <source>
        <dbReference type="ARBA" id="ARBA00022741"/>
    </source>
</evidence>
<dbReference type="PANTHER" id="PTHR43289:SF6">
    <property type="entry name" value="SERINE_THREONINE-PROTEIN KINASE NEKL-3"/>
    <property type="match status" value="1"/>
</dbReference>
<dbReference type="CDD" id="cd14014">
    <property type="entry name" value="STKc_PknB_like"/>
    <property type="match status" value="1"/>
</dbReference>
<dbReference type="InterPro" id="IPR011009">
    <property type="entry name" value="Kinase-like_dom_sf"/>
</dbReference>
<keyword evidence="2 10" id="KW-0723">Serine/threonine-protein kinase</keyword>
<evidence type="ECO:0000256" key="7">
    <source>
        <dbReference type="PROSITE-ProRule" id="PRU10141"/>
    </source>
</evidence>
<dbReference type="InterPro" id="IPR017441">
    <property type="entry name" value="Protein_kinase_ATP_BS"/>
</dbReference>
<keyword evidence="5 10" id="KW-0418">Kinase</keyword>
<sequence length="437" mass="46061">MEYNGAPCMSACQHCGREHPPGTTNCPATGDSMQSPGVIGTRIDRYQLERLLGAGGFGSVYRARHVHTDAHVALKLLKKSLGADQQMIERFLREARAAASVGSEHIVRVTDAGLTPDGQAFLALEFLDGCDLKELATRDAPLPHQRVAMLVLQVLDALAAAHQKGIVHRDMKPANVFVVRRSDERGTERDFVKLLDFGISKMHGDAGTSGLTMTGVAMGTPAYMAPEQFFDARSVDARADLYSVAAMLYELLSGRLPFDAESYAHLIVKVRTEQPAPLHQLVADVPLPLAQVVMVGLAKEPHQRWQSAKEFAEAIRSALKLPAAGSTPAFLPSTEPPRVMATPPPQVAATPGLEGTHTPAASGWVASGAPPAIAPAPVARVVGAPPALSTPAAAGPGKDNTLKVVVIILAVFGVLFGCCTCSAIIGASQDTQSSVGE</sequence>
<keyword evidence="8" id="KW-0812">Transmembrane</keyword>
<dbReference type="EC" id="2.7.11.1" evidence="1"/>
<keyword evidence="8" id="KW-1133">Transmembrane helix</keyword>
<name>A0A2W5VC46_9BACT</name>
<keyword evidence="6 7" id="KW-0067">ATP-binding</keyword>
<evidence type="ECO:0000256" key="5">
    <source>
        <dbReference type="ARBA" id="ARBA00022777"/>
    </source>
</evidence>
<keyword evidence="3" id="KW-0808">Transferase</keyword>
<keyword evidence="4 7" id="KW-0547">Nucleotide-binding</keyword>
<dbReference type="GO" id="GO:0004674">
    <property type="term" value="F:protein serine/threonine kinase activity"/>
    <property type="evidence" value="ECO:0007669"/>
    <property type="project" value="UniProtKB-KW"/>
</dbReference>
<evidence type="ECO:0000256" key="6">
    <source>
        <dbReference type="ARBA" id="ARBA00022840"/>
    </source>
</evidence>
<dbReference type="PANTHER" id="PTHR43289">
    <property type="entry name" value="MITOGEN-ACTIVATED PROTEIN KINASE KINASE KINASE 20-RELATED"/>
    <property type="match status" value="1"/>
</dbReference>
<reference evidence="10 11" key="1">
    <citation type="submission" date="2017-08" db="EMBL/GenBank/DDBJ databases">
        <title>Infants hospitalized years apart are colonized by the same room-sourced microbial strains.</title>
        <authorList>
            <person name="Brooks B."/>
            <person name="Olm M.R."/>
            <person name="Firek B.A."/>
            <person name="Baker R."/>
            <person name="Thomas B.C."/>
            <person name="Morowitz M.J."/>
            <person name="Banfield J.F."/>
        </authorList>
    </citation>
    <scope>NUCLEOTIDE SEQUENCE [LARGE SCALE GENOMIC DNA]</scope>
    <source>
        <strain evidence="10">S2_003_000_R2_14</strain>
    </source>
</reference>
<evidence type="ECO:0000256" key="8">
    <source>
        <dbReference type="SAM" id="Phobius"/>
    </source>
</evidence>
<dbReference type="AlphaFoldDB" id="A0A2W5VC46"/>
<dbReference type="EMBL" id="QFQP01000009">
    <property type="protein sequence ID" value="PZR13534.1"/>
    <property type="molecule type" value="Genomic_DNA"/>
</dbReference>
<feature type="binding site" evidence="7">
    <location>
        <position position="75"/>
    </location>
    <ligand>
        <name>ATP</name>
        <dbReference type="ChEBI" id="CHEBI:30616"/>
    </ligand>
</feature>
<dbReference type="PROSITE" id="PS50011">
    <property type="entry name" value="PROTEIN_KINASE_DOM"/>
    <property type="match status" value="1"/>
</dbReference>
<proteinExistence type="predicted"/>
<evidence type="ECO:0000256" key="3">
    <source>
        <dbReference type="ARBA" id="ARBA00022679"/>
    </source>
</evidence>
<feature type="domain" description="Protein kinase" evidence="9">
    <location>
        <begin position="46"/>
        <end position="319"/>
    </location>
</feature>
<comment type="caution">
    <text evidence="10">The sequence shown here is derived from an EMBL/GenBank/DDBJ whole genome shotgun (WGS) entry which is preliminary data.</text>
</comment>
<dbReference type="SMART" id="SM00220">
    <property type="entry name" value="S_TKc"/>
    <property type="match status" value="1"/>
</dbReference>